<dbReference type="SUPFAM" id="SSF140990">
    <property type="entry name" value="FtsH protease domain-like"/>
    <property type="match status" value="1"/>
</dbReference>
<dbReference type="RefSeq" id="WP_377764417.1">
    <property type="nucleotide sequence ID" value="NZ_JBHRXY010000056.1"/>
</dbReference>
<evidence type="ECO:0000259" key="1">
    <source>
        <dbReference type="Pfam" id="PF01434"/>
    </source>
</evidence>
<protein>
    <recommendedName>
        <fullName evidence="1">Peptidase M41 domain-containing protein</fullName>
    </recommendedName>
</protein>
<dbReference type="InterPro" id="IPR000642">
    <property type="entry name" value="Peptidase_M41"/>
</dbReference>
<accession>A0ABV7UAS0</accession>
<dbReference type="Proteomes" id="UP001595539">
    <property type="component" value="Unassembled WGS sequence"/>
</dbReference>
<evidence type="ECO:0000313" key="3">
    <source>
        <dbReference type="Proteomes" id="UP001595539"/>
    </source>
</evidence>
<gene>
    <name evidence="2" type="ORF">ACFOM8_21360</name>
</gene>
<proteinExistence type="predicted"/>
<name>A0ABV7UAS0_9RHOB</name>
<sequence length="133" mass="14896">MELRDGQQILGGQMMIASDHALIGTTIHRVAQHIQQDEDLGHVSYDTDRPGFLGTGDQSSWLNRRYSDATAERMDAKVRDIVDGVFKRTLTLLETNRDLLEQSAQDLLQRETLDEPYLVAIGSKVKRTEAVAA</sequence>
<dbReference type="Pfam" id="PF01434">
    <property type="entry name" value="Peptidase_M41"/>
    <property type="match status" value="1"/>
</dbReference>
<dbReference type="InterPro" id="IPR037219">
    <property type="entry name" value="Peptidase_M41-like"/>
</dbReference>
<reference evidence="3" key="1">
    <citation type="journal article" date="2019" name="Int. J. Syst. Evol. Microbiol.">
        <title>The Global Catalogue of Microorganisms (GCM) 10K type strain sequencing project: providing services to taxonomists for standard genome sequencing and annotation.</title>
        <authorList>
            <consortium name="The Broad Institute Genomics Platform"/>
            <consortium name="The Broad Institute Genome Sequencing Center for Infectious Disease"/>
            <person name="Wu L."/>
            <person name="Ma J."/>
        </authorList>
    </citation>
    <scope>NUCLEOTIDE SEQUENCE [LARGE SCALE GENOMIC DNA]</scope>
    <source>
        <strain evidence="3">KCTC 42473</strain>
    </source>
</reference>
<comment type="caution">
    <text evidence="2">The sequence shown here is derived from an EMBL/GenBank/DDBJ whole genome shotgun (WGS) entry which is preliminary data.</text>
</comment>
<dbReference type="EMBL" id="JBHRXY010000056">
    <property type="protein sequence ID" value="MFC3631971.1"/>
    <property type="molecule type" value="Genomic_DNA"/>
</dbReference>
<feature type="domain" description="Peptidase M41" evidence="1">
    <location>
        <begin position="38"/>
        <end position="117"/>
    </location>
</feature>
<organism evidence="2 3">
    <name type="scientific">Paracoccus angustae</name>
    <dbReference type="NCBI Taxonomy" id="1671480"/>
    <lineage>
        <taxon>Bacteria</taxon>
        <taxon>Pseudomonadati</taxon>
        <taxon>Pseudomonadota</taxon>
        <taxon>Alphaproteobacteria</taxon>
        <taxon>Rhodobacterales</taxon>
        <taxon>Paracoccaceae</taxon>
        <taxon>Paracoccus</taxon>
    </lineage>
</organism>
<dbReference type="Gene3D" id="1.20.58.760">
    <property type="entry name" value="Peptidase M41"/>
    <property type="match status" value="1"/>
</dbReference>
<evidence type="ECO:0000313" key="2">
    <source>
        <dbReference type="EMBL" id="MFC3631971.1"/>
    </source>
</evidence>
<keyword evidence="3" id="KW-1185">Reference proteome</keyword>